<dbReference type="Proteomes" id="UP000515789">
    <property type="component" value="Chromosome"/>
</dbReference>
<gene>
    <name evidence="5" type="ORF">E5259_19995</name>
    <name evidence="4" type="ORF">PMF13cell1_02678</name>
</gene>
<dbReference type="CDD" id="cd18889">
    <property type="entry name" value="NUDIX_ADPRase"/>
    <property type="match status" value="1"/>
</dbReference>
<evidence type="ECO:0000313" key="4">
    <source>
        <dbReference type="EMBL" id="QBE97125.1"/>
    </source>
</evidence>
<evidence type="ECO:0000313" key="5">
    <source>
        <dbReference type="EMBL" id="QMW79700.1"/>
    </source>
</evidence>
<dbReference type="EMBL" id="CP039126">
    <property type="protein sequence ID" value="QMW79700.1"/>
    <property type="molecule type" value="Genomic_DNA"/>
</dbReference>
<dbReference type="GO" id="GO:0016787">
    <property type="term" value="F:hydrolase activity"/>
    <property type="evidence" value="ECO:0007669"/>
    <property type="project" value="UniProtKB-KW"/>
</dbReference>
<dbReference type="SUPFAM" id="SSF55811">
    <property type="entry name" value="Nudix"/>
    <property type="match status" value="1"/>
</dbReference>
<dbReference type="AlphaFoldDB" id="A0A4P6LZB7"/>
<organism evidence="4 6">
    <name type="scientific">Blautia producta</name>
    <dbReference type="NCBI Taxonomy" id="33035"/>
    <lineage>
        <taxon>Bacteria</taxon>
        <taxon>Bacillati</taxon>
        <taxon>Bacillota</taxon>
        <taxon>Clostridia</taxon>
        <taxon>Lachnospirales</taxon>
        <taxon>Lachnospiraceae</taxon>
        <taxon>Blautia</taxon>
    </lineage>
</organism>
<protein>
    <submittedName>
        <fullName evidence="5">NUDIX domain-containing protein</fullName>
    </submittedName>
</protein>
<dbReference type="RefSeq" id="WP_018593568.1">
    <property type="nucleotide sequence ID" value="NZ_AP031416.1"/>
</dbReference>
<comment type="cofactor">
    <cofactor evidence="1">
        <name>Mg(2+)</name>
        <dbReference type="ChEBI" id="CHEBI:18420"/>
    </cofactor>
</comment>
<reference evidence="4 6" key="1">
    <citation type="submission" date="2019-01" db="EMBL/GenBank/DDBJ databases">
        <title>PMF-metabolizing Aryl O-demethylase.</title>
        <authorList>
            <person name="Kim M."/>
        </authorList>
    </citation>
    <scope>NUCLEOTIDE SEQUENCE [LARGE SCALE GENOMIC DNA]</scope>
    <source>
        <strain evidence="4 6">PMF1</strain>
    </source>
</reference>
<dbReference type="PROSITE" id="PS51462">
    <property type="entry name" value="NUDIX"/>
    <property type="match status" value="1"/>
</dbReference>
<keyword evidence="2" id="KW-0378">Hydrolase</keyword>
<evidence type="ECO:0000313" key="6">
    <source>
        <dbReference type="Proteomes" id="UP000289794"/>
    </source>
</evidence>
<evidence type="ECO:0000256" key="2">
    <source>
        <dbReference type="ARBA" id="ARBA00022801"/>
    </source>
</evidence>
<dbReference type="Pfam" id="PF12535">
    <property type="entry name" value="Nudix_N"/>
    <property type="match status" value="1"/>
</dbReference>
<dbReference type="Proteomes" id="UP000289794">
    <property type="component" value="Chromosome"/>
</dbReference>
<accession>A0A4P6LZB7</accession>
<dbReference type="InterPro" id="IPR059176">
    <property type="entry name" value="UDP-X_N"/>
</dbReference>
<dbReference type="PANTHER" id="PTHR43046">
    <property type="entry name" value="GDP-MANNOSE MANNOSYL HYDROLASE"/>
    <property type="match status" value="1"/>
</dbReference>
<reference evidence="5 7" key="2">
    <citation type="submission" date="2019-04" db="EMBL/GenBank/DDBJ databases">
        <authorList>
            <person name="Schori C."/>
            <person name="Ahrens C."/>
        </authorList>
    </citation>
    <scope>NUCLEOTIDE SEQUENCE [LARGE SCALE GENOMIC DNA]</scope>
    <source>
        <strain evidence="5 7">DSM 2950</strain>
    </source>
</reference>
<name>A0A4P6LZB7_9FIRM</name>
<dbReference type="Pfam" id="PF00293">
    <property type="entry name" value="NUDIX"/>
    <property type="match status" value="1"/>
</dbReference>
<feature type="domain" description="Nudix hydrolase" evidence="3">
    <location>
        <begin position="69"/>
        <end position="194"/>
    </location>
</feature>
<proteinExistence type="predicted"/>
<dbReference type="KEGG" id="bpro:PMF13cell1_02678"/>
<evidence type="ECO:0000256" key="1">
    <source>
        <dbReference type="ARBA" id="ARBA00001946"/>
    </source>
</evidence>
<dbReference type="InterPro" id="IPR000086">
    <property type="entry name" value="NUDIX_hydrolase_dom"/>
</dbReference>
<dbReference type="GeneID" id="75054936"/>
<dbReference type="PANTHER" id="PTHR43046:SF16">
    <property type="entry name" value="ADP-RIBOSE PYROPHOSPHATASE YJHB-RELATED"/>
    <property type="match status" value="1"/>
</dbReference>
<dbReference type="Gene3D" id="3.90.79.10">
    <property type="entry name" value="Nucleoside Triphosphate Pyrophosphohydrolase"/>
    <property type="match status" value="1"/>
</dbReference>
<dbReference type="InterPro" id="IPR015797">
    <property type="entry name" value="NUDIX_hydrolase-like_dom_sf"/>
</dbReference>
<dbReference type="Gene3D" id="6.10.250.1120">
    <property type="match status" value="1"/>
</dbReference>
<sequence length="207" mass="23960">MKDEKQNWLDWAVELQSLAQSALYYCKDKYDIERFERIREISAEIISQQAEMPFEKAKDLFCCEVGYQTPKMDCRAAIIEGDKILLVKENDGRWSMPGGWVDVDLSVKENTIKEVKEEAGLDVTADMVIAIQDREKHNQPRYAYKICKVIVLCTVIGGHFEKNLETVDSGYFSMDELPLLAEDKNTREQIAMCFEAARAEHWKTQFD</sequence>
<dbReference type="EMBL" id="CP035945">
    <property type="protein sequence ID" value="QBE97125.1"/>
    <property type="molecule type" value="Genomic_DNA"/>
</dbReference>
<evidence type="ECO:0000259" key="3">
    <source>
        <dbReference type="PROSITE" id="PS51462"/>
    </source>
</evidence>
<evidence type="ECO:0000313" key="7">
    <source>
        <dbReference type="Proteomes" id="UP000515789"/>
    </source>
</evidence>